<keyword evidence="1" id="KW-0812">Transmembrane</keyword>
<dbReference type="EMBL" id="LR134300">
    <property type="protein sequence ID" value="VEE50059.1"/>
    <property type="molecule type" value="Genomic_DNA"/>
</dbReference>
<dbReference type="AlphaFoldDB" id="A0A3S4PK04"/>
<evidence type="ECO:0000256" key="1">
    <source>
        <dbReference type="SAM" id="Phobius"/>
    </source>
</evidence>
<sequence>MKMLVNLIDKALTADPLNLALCTGLVLGLVLFVCVLIILGKS</sequence>
<proteinExistence type="predicted"/>
<reference evidence="2 3" key="1">
    <citation type="submission" date="2018-12" db="EMBL/GenBank/DDBJ databases">
        <authorList>
            <consortium name="Pathogen Informatics"/>
        </authorList>
    </citation>
    <scope>NUCLEOTIDE SEQUENCE [LARGE SCALE GENOMIC DNA]</scope>
    <source>
        <strain evidence="2 3">NCTC10783</strain>
    </source>
</reference>
<accession>A0A3S4PK04</accession>
<protein>
    <recommendedName>
        <fullName evidence="4">DUF3149 domain-containing protein</fullName>
    </recommendedName>
</protein>
<organism evidence="2 3">
    <name type="scientific">Pseudomonas fluorescens</name>
    <dbReference type="NCBI Taxonomy" id="294"/>
    <lineage>
        <taxon>Bacteria</taxon>
        <taxon>Pseudomonadati</taxon>
        <taxon>Pseudomonadota</taxon>
        <taxon>Gammaproteobacteria</taxon>
        <taxon>Pseudomonadales</taxon>
        <taxon>Pseudomonadaceae</taxon>
        <taxon>Pseudomonas</taxon>
    </lineage>
</organism>
<feature type="transmembrane region" description="Helical" evidence="1">
    <location>
        <begin position="17"/>
        <end position="39"/>
    </location>
</feature>
<evidence type="ECO:0000313" key="2">
    <source>
        <dbReference type="EMBL" id="VEE50059.1"/>
    </source>
</evidence>
<evidence type="ECO:0008006" key="4">
    <source>
        <dbReference type="Google" id="ProtNLM"/>
    </source>
</evidence>
<keyword evidence="1" id="KW-1133">Transmembrane helix</keyword>
<name>A0A3S4PK04_PSEFL</name>
<evidence type="ECO:0000313" key="3">
    <source>
        <dbReference type="Proteomes" id="UP000278078"/>
    </source>
</evidence>
<dbReference type="Proteomes" id="UP000278078">
    <property type="component" value="Chromosome"/>
</dbReference>
<keyword evidence="1" id="KW-0472">Membrane</keyword>
<gene>
    <name evidence="2" type="ORF">NCTC10783_06023</name>
</gene>